<dbReference type="RefSeq" id="WP_203384101.1">
    <property type="nucleotide sequence ID" value="NZ_JAENHP010000042.1"/>
</dbReference>
<feature type="domain" description="ABC1 atypical kinase-like" evidence="1">
    <location>
        <begin position="90"/>
        <end position="313"/>
    </location>
</feature>
<keyword evidence="3" id="KW-1185">Reference proteome</keyword>
<reference evidence="2 3" key="1">
    <citation type="submission" date="2021-01" db="EMBL/GenBank/DDBJ databases">
        <title>Actinoplanes sp. nov. LDG1-06 isolated from lichen.</title>
        <authorList>
            <person name="Saeng-In P."/>
            <person name="Phongsopitanun W."/>
            <person name="Kanchanasin P."/>
            <person name="Yuki M."/>
            <person name="Kudo T."/>
            <person name="Ohkuma M."/>
            <person name="Tanasupawat S."/>
        </authorList>
    </citation>
    <scope>NUCLEOTIDE SEQUENCE [LARGE SCALE GENOMIC DNA]</scope>
    <source>
        <strain evidence="2 3">LDG1-06</strain>
    </source>
</reference>
<protein>
    <recommendedName>
        <fullName evidence="1">ABC1 atypical kinase-like domain-containing protein</fullName>
    </recommendedName>
</protein>
<evidence type="ECO:0000313" key="2">
    <source>
        <dbReference type="EMBL" id="MBM2623751.1"/>
    </source>
</evidence>
<name>A0ABS2AWZ3_9ACTN</name>
<dbReference type="Pfam" id="PF03109">
    <property type="entry name" value="ABC1"/>
    <property type="match status" value="1"/>
</dbReference>
<dbReference type="InterPro" id="IPR051409">
    <property type="entry name" value="Atypical_kinase_ADCK"/>
</dbReference>
<evidence type="ECO:0000259" key="1">
    <source>
        <dbReference type="Pfam" id="PF03109"/>
    </source>
</evidence>
<dbReference type="PANTHER" id="PTHR43851:SF3">
    <property type="entry name" value="COENZYME Q8"/>
    <property type="match status" value="1"/>
</dbReference>
<proteinExistence type="predicted"/>
<dbReference type="Proteomes" id="UP000632138">
    <property type="component" value="Unassembled WGS sequence"/>
</dbReference>
<sequence>MAPWRSLVHLATVPVRVAGSAATDVARRVVAGSEATPMRSSRRHLAELLVATLEHVEAGAARPGLFAPLAALLPESMTHRLGPRPSRVVDPLAPGTVERALAGALGPAWPERFAEFGPEPVAAGGLSQVHRAVWADGRDVAVKIQRPGADRALKSDVTRYGRLGTLLRMVRPSLDPMAELGPALRAEADYTREADHQRAFAQAYADDPDIMVPRVVFAAGSVLIGEWVGGISLAARPDDPDRAGRLLAEFHFSAPVRAGLLHTDPAPENFRMLSDGRLGVLDFGSVLRLPDGLDPALGQLLRAAVTADATGAMTAAARLGLLGGNAVSPADLLAFLSPAVGAVLAPGFRFPPDWPRAVTRRLTTAGSAERHVLSRLRLPPPFVQLGRVALGTVVTLSRLQAAAELDQAAARWLTGYSDS</sequence>
<evidence type="ECO:0000313" key="3">
    <source>
        <dbReference type="Proteomes" id="UP000632138"/>
    </source>
</evidence>
<dbReference type="InterPro" id="IPR004147">
    <property type="entry name" value="ABC1_dom"/>
</dbReference>
<organism evidence="2 3">
    <name type="scientific">Paractinoplanes ovalisporus</name>
    <dbReference type="NCBI Taxonomy" id="2810368"/>
    <lineage>
        <taxon>Bacteria</taxon>
        <taxon>Bacillati</taxon>
        <taxon>Actinomycetota</taxon>
        <taxon>Actinomycetes</taxon>
        <taxon>Micromonosporales</taxon>
        <taxon>Micromonosporaceae</taxon>
        <taxon>Paractinoplanes</taxon>
    </lineage>
</organism>
<dbReference type="SUPFAM" id="SSF56112">
    <property type="entry name" value="Protein kinase-like (PK-like)"/>
    <property type="match status" value="1"/>
</dbReference>
<dbReference type="PANTHER" id="PTHR43851">
    <property type="match status" value="1"/>
</dbReference>
<accession>A0ABS2AWZ3</accession>
<comment type="caution">
    <text evidence="2">The sequence shown here is derived from an EMBL/GenBank/DDBJ whole genome shotgun (WGS) entry which is preliminary data.</text>
</comment>
<dbReference type="EMBL" id="JAENHP010000042">
    <property type="protein sequence ID" value="MBM2623751.1"/>
    <property type="molecule type" value="Genomic_DNA"/>
</dbReference>
<gene>
    <name evidence="2" type="ORF">JIG36_50505</name>
</gene>
<dbReference type="InterPro" id="IPR011009">
    <property type="entry name" value="Kinase-like_dom_sf"/>
</dbReference>